<proteinExistence type="predicted"/>
<evidence type="ECO:0000313" key="3">
    <source>
        <dbReference type="Proteomes" id="UP001565368"/>
    </source>
</evidence>
<organism evidence="2 3">
    <name type="scientific">Vanrija albida</name>
    <dbReference type="NCBI Taxonomy" id="181172"/>
    <lineage>
        <taxon>Eukaryota</taxon>
        <taxon>Fungi</taxon>
        <taxon>Dikarya</taxon>
        <taxon>Basidiomycota</taxon>
        <taxon>Agaricomycotina</taxon>
        <taxon>Tremellomycetes</taxon>
        <taxon>Trichosporonales</taxon>
        <taxon>Trichosporonaceae</taxon>
        <taxon>Vanrija</taxon>
    </lineage>
</organism>
<comment type="caution">
    <text evidence="2">The sequence shown here is derived from an EMBL/GenBank/DDBJ whole genome shotgun (WGS) entry which is preliminary data.</text>
</comment>
<dbReference type="EMBL" id="JBBXJM010000005">
    <property type="protein sequence ID" value="KAL1406873.1"/>
    <property type="molecule type" value="Genomic_DNA"/>
</dbReference>
<accession>A0ABR3PWS8</accession>
<reference evidence="2 3" key="1">
    <citation type="submission" date="2023-08" db="EMBL/GenBank/DDBJ databases">
        <title>Annotated Genome Sequence of Vanrija albida AlHP1.</title>
        <authorList>
            <person name="Herzog R."/>
        </authorList>
    </citation>
    <scope>NUCLEOTIDE SEQUENCE [LARGE SCALE GENOMIC DNA]</scope>
    <source>
        <strain evidence="2 3">AlHP1</strain>
    </source>
</reference>
<dbReference type="InterPro" id="IPR034772">
    <property type="entry name" value="CPSF6/7"/>
</dbReference>
<protein>
    <recommendedName>
        <fullName evidence="4">RRM domain-containing protein</fullName>
    </recommendedName>
</protein>
<dbReference type="Proteomes" id="UP001565368">
    <property type="component" value="Unassembled WGS sequence"/>
</dbReference>
<dbReference type="PANTHER" id="PTHR23204">
    <property type="entry name" value="CLEAVAGE AND POLYADENYLATION SPECIFIC FACTOR"/>
    <property type="match status" value="1"/>
</dbReference>
<dbReference type="RefSeq" id="XP_069206817.1">
    <property type="nucleotide sequence ID" value="XM_069354746.1"/>
</dbReference>
<dbReference type="Gene3D" id="3.30.70.330">
    <property type="match status" value="1"/>
</dbReference>
<feature type="region of interest" description="Disordered" evidence="1">
    <location>
        <begin position="156"/>
        <end position="195"/>
    </location>
</feature>
<dbReference type="InterPro" id="IPR012677">
    <property type="entry name" value="Nucleotide-bd_a/b_plait_sf"/>
</dbReference>
<dbReference type="SUPFAM" id="SSF54928">
    <property type="entry name" value="RNA-binding domain, RBD"/>
    <property type="match status" value="1"/>
</dbReference>
<evidence type="ECO:0000256" key="1">
    <source>
        <dbReference type="SAM" id="MobiDB-lite"/>
    </source>
</evidence>
<sequence>MPDKPVTDTHSSATSPAPEAVNNAQDTSAPIKALVEAISKMGVVDNAPDTDGRTSPPAVEIIPGSPEPVHRPPNLPDHCTVLQVSDLNWYTSDADLIEAAKAANIEITHRDITFLEHKCNGKNKGIAFISCHSSGAVVRLLHWFETHEFQGKKVSTNIPTNVHGKSLVPPPTHDKDSAHKYREPPTRAPLPFMPTNSHGGVNFNRVPLHHRQQMQQMQQAGFLSPATHGKGGRKENPAHNHNQSVQAYFAHELPGWHQSPDEHRVAAPLRV</sequence>
<name>A0ABR3PWS8_9TREE</name>
<keyword evidence="3" id="KW-1185">Reference proteome</keyword>
<dbReference type="InterPro" id="IPR035979">
    <property type="entry name" value="RBD_domain_sf"/>
</dbReference>
<feature type="compositionally biased region" description="Basic and acidic residues" evidence="1">
    <location>
        <begin position="172"/>
        <end position="185"/>
    </location>
</feature>
<gene>
    <name evidence="2" type="ORF">Q8F55_006282</name>
</gene>
<evidence type="ECO:0008006" key="4">
    <source>
        <dbReference type="Google" id="ProtNLM"/>
    </source>
</evidence>
<feature type="region of interest" description="Disordered" evidence="1">
    <location>
        <begin position="1"/>
        <end position="28"/>
    </location>
</feature>
<dbReference type="GeneID" id="95987325"/>
<evidence type="ECO:0000313" key="2">
    <source>
        <dbReference type="EMBL" id="KAL1406873.1"/>
    </source>
</evidence>